<dbReference type="Pfam" id="PF21623">
    <property type="entry name" value="HK_sensor_dom_bact"/>
    <property type="match status" value="1"/>
</dbReference>
<dbReference type="Gene3D" id="3.30.450.20">
    <property type="entry name" value="PAS domain"/>
    <property type="match status" value="2"/>
</dbReference>
<dbReference type="OrthoDB" id="5413461at2"/>
<keyword evidence="4" id="KW-1185">Reference proteome</keyword>
<name>A0A2C8FEI3_9BACT</name>
<keyword evidence="3" id="KW-0808">Transferase</keyword>
<evidence type="ECO:0000313" key="3">
    <source>
        <dbReference type="EMBL" id="SOB60306.1"/>
    </source>
</evidence>
<accession>A0A2C8FEI3</accession>
<protein>
    <submittedName>
        <fullName evidence="3">Multi-sensor hybrid histidine kinase</fullName>
    </submittedName>
</protein>
<feature type="domain" description="Histidine kinase VP0354-like sensor" evidence="2">
    <location>
        <begin position="72"/>
        <end position="291"/>
    </location>
</feature>
<sequence length="345" mass="39610">MAPFHKSLDLKSFLIITLLLSALAGGVLFSMYNKEVKALKETRHITDRLHTNLTTRAVTLDLKDVFINLQFIANMIDVRSFMTETETRVRKDIEEEFIRLCEFSKDYDQIRLLDKSGMEILRVNNNDGSPAAVPPNKLQDKGSRYYFQEAIVVEPGEIYVSPFDLNIENGKIELPLKPMIRFATPVYNADGQLLGLVILNYLGQEVLDSIMTSQKQHDDFGSTMLLNNKGYWLLHPDKKKEWGFMYDDRQSLTFQNEYPIIWKTVKNATTGQIKDDYATYTFSTIVLTPQETDCDQANRRVWKLIRDLCTANPTLLLFNYLIYYAIISPSKGGRHGYSAERTSVG</sequence>
<dbReference type="AlphaFoldDB" id="A0A2C8FEI3"/>
<keyword evidence="1" id="KW-0472">Membrane</keyword>
<evidence type="ECO:0000313" key="4">
    <source>
        <dbReference type="Proteomes" id="UP000219215"/>
    </source>
</evidence>
<keyword evidence="1" id="KW-1133">Transmembrane helix</keyword>
<evidence type="ECO:0000259" key="2">
    <source>
        <dbReference type="Pfam" id="PF21623"/>
    </source>
</evidence>
<dbReference type="GO" id="GO:0016301">
    <property type="term" value="F:kinase activity"/>
    <property type="evidence" value="ECO:0007669"/>
    <property type="project" value="UniProtKB-KW"/>
</dbReference>
<dbReference type="SUPFAM" id="SSF103190">
    <property type="entry name" value="Sensory domain-like"/>
    <property type="match status" value="2"/>
</dbReference>
<dbReference type="InterPro" id="IPR029151">
    <property type="entry name" value="Sensor-like_sf"/>
</dbReference>
<dbReference type="Proteomes" id="UP000219215">
    <property type="component" value="Chromosome DPRO"/>
</dbReference>
<reference evidence="4" key="1">
    <citation type="submission" date="2017-09" db="EMBL/GenBank/DDBJ databases">
        <authorList>
            <person name="Regsiter A."/>
            <person name="William W."/>
        </authorList>
    </citation>
    <scope>NUCLEOTIDE SEQUENCE [LARGE SCALE GENOMIC DNA]</scope>
    <source>
        <strain evidence="4">500-1</strain>
    </source>
</reference>
<dbReference type="RefSeq" id="WP_097013048.1">
    <property type="nucleotide sequence ID" value="NZ_LT907975.1"/>
</dbReference>
<feature type="transmembrane region" description="Helical" evidence="1">
    <location>
        <begin position="12"/>
        <end position="32"/>
    </location>
</feature>
<gene>
    <name evidence="3" type="ORF">DPRO_3392</name>
</gene>
<keyword evidence="3" id="KW-0418">Kinase</keyword>
<dbReference type="InterPro" id="IPR048760">
    <property type="entry name" value="VP0354-like_sensor_dom"/>
</dbReference>
<keyword evidence="1" id="KW-0812">Transmembrane</keyword>
<proteinExistence type="predicted"/>
<organism evidence="3 4">
    <name type="scientific">Pseudodesulfovibrio profundus</name>
    <dbReference type="NCBI Taxonomy" id="57320"/>
    <lineage>
        <taxon>Bacteria</taxon>
        <taxon>Pseudomonadati</taxon>
        <taxon>Thermodesulfobacteriota</taxon>
        <taxon>Desulfovibrionia</taxon>
        <taxon>Desulfovibrionales</taxon>
        <taxon>Desulfovibrionaceae</taxon>
    </lineage>
</organism>
<dbReference type="KEGG" id="pprf:DPRO_3392"/>
<evidence type="ECO:0000256" key="1">
    <source>
        <dbReference type="SAM" id="Phobius"/>
    </source>
</evidence>
<dbReference type="EMBL" id="LT907975">
    <property type="protein sequence ID" value="SOB60306.1"/>
    <property type="molecule type" value="Genomic_DNA"/>
</dbReference>